<dbReference type="Proteomes" id="UP000561066">
    <property type="component" value="Unassembled WGS sequence"/>
</dbReference>
<evidence type="ECO:0000313" key="2">
    <source>
        <dbReference type="Proteomes" id="UP000561066"/>
    </source>
</evidence>
<evidence type="ECO:0000313" key="1">
    <source>
        <dbReference type="EMBL" id="MBB2176318.1"/>
    </source>
</evidence>
<comment type="caution">
    <text evidence="1">The sequence shown here is derived from an EMBL/GenBank/DDBJ whole genome shotgun (WGS) entry which is preliminary data.</text>
</comment>
<protein>
    <submittedName>
        <fullName evidence="1">Uncharacterized protein</fullName>
    </submittedName>
</protein>
<keyword evidence="2" id="KW-1185">Reference proteome</keyword>
<gene>
    <name evidence="1" type="ORF">HLH21_10300</name>
</gene>
<dbReference type="AlphaFoldDB" id="A0A7W4J864"/>
<dbReference type="RefSeq" id="WP_182943665.1">
    <property type="nucleotide sequence ID" value="NZ_JABEQH010000012.1"/>
</dbReference>
<name>A0A7W4J864_9PROT</name>
<accession>A0A7W4J864</accession>
<reference evidence="1 2" key="1">
    <citation type="submission" date="2020-04" db="EMBL/GenBank/DDBJ databases">
        <title>Description of novel Gluconacetobacter.</title>
        <authorList>
            <person name="Sombolestani A."/>
        </authorList>
    </citation>
    <scope>NUCLEOTIDE SEQUENCE [LARGE SCALE GENOMIC DNA]</scope>
    <source>
        <strain evidence="1 2">LMG 21312</strain>
    </source>
</reference>
<organism evidence="1 2">
    <name type="scientific">Gluconacetobacter johannae</name>
    <dbReference type="NCBI Taxonomy" id="112140"/>
    <lineage>
        <taxon>Bacteria</taxon>
        <taxon>Pseudomonadati</taxon>
        <taxon>Pseudomonadota</taxon>
        <taxon>Alphaproteobacteria</taxon>
        <taxon>Acetobacterales</taxon>
        <taxon>Acetobacteraceae</taxon>
        <taxon>Gluconacetobacter</taxon>
    </lineage>
</organism>
<proteinExistence type="predicted"/>
<sequence>MDPMTVFQSFLTIVPVQYLIDVAAVCGVCAALMPWLPVPARAASAYGRVYALLNIAAQNFRNVANLARPGKGGSGASGSGAGTPLAGMALLVGLGLSMSACATTGGTTTIDTAELNADAGAVAFAAEAIEAIPGLSSHLGADQVAQVNAALERIKTITAQINAASGGAIDIDTGKGWASSLASEFQTILTIATPIVSAFAPGVGAYVQTAGQIIPLLLQAVGLTPAAMSAGPGAPPAPAVRAAIYRGV</sequence>
<dbReference type="EMBL" id="JABEQH010000012">
    <property type="protein sequence ID" value="MBB2176318.1"/>
    <property type="molecule type" value="Genomic_DNA"/>
</dbReference>